<evidence type="ECO:0000259" key="9">
    <source>
        <dbReference type="PROSITE" id="PS50268"/>
    </source>
</evidence>
<dbReference type="Gene3D" id="3.40.50.410">
    <property type="entry name" value="von Willebrand factor, type A domain"/>
    <property type="match status" value="2"/>
</dbReference>
<dbReference type="Gene3D" id="2.60.40.60">
    <property type="entry name" value="Cadherins"/>
    <property type="match status" value="2"/>
</dbReference>
<dbReference type="GO" id="GO:0016477">
    <property type="term" value="P:cell migration"/>
    <property type="evidence" value="ECO:0007669"/>
    <property type="project" value="TreeGrafter"/>
</dbReference>
<keyword evidence="5" id="KW-0677">Repeat</keyword>
<evidence type="ECO:0000256" key="4">
    <source>
        <dbReference type="ARBA" id="ARBA00022525"/>
    </source>
</evidence>
<dbReference type="InterPro" id="IPR040853">
    <property type="entry name" value="RapA2_cadherin-like"/>
</dbReference>
<dbReference type="SUPFAM" id="SSF51120">
    <property type="entry name" value="beta-Roll"/>
    <property type="match status" value="1"/>
</dbReference>
<dbReference type="SMART" id="SM00327">
    <property type="entry name" value="VWA"/>
    <property type="match status" value="2"/>
</dbReference>
<dbReference type="InterPro" id="IPR001343">
    <property type="entry name" value="Hemolysn_Ca-bd"/>
</dbReference>
<dbReference type="InterPro" id="IPR039808">
    <property type="entry name" value="Cadherin"/>
</dbReference>
<dbReference type="InterPro" id="IPR015919">
    <property type="entry name" value="Cadherin-like_sf"/>
</dbReference>
<evidence type="ECO:0000256" key="3">
    <source>
        <dbReference type="ARBA" id="ARBA00004613"/>
    </source>
</evidence>
<evidence type="ECO:0000256" key="2">
    <source>
        <dbReference type="ARBA" id="ARBA00004370"/>
    </source>
</evidence>
<evidence type="ECO:0000313" key="10">
    <source>
        <dbReference type="EMBL" id="GAD65551.1"/>
    </source>
</evidence>
<dbReference type="Gene3D" id="2.60.40.10">
    <property type="entry name" value="Immunoglobulins"/>
    <property type="match status" value="2"/>
</dbReference>
<keyword evidence="4" id="KW-0964">Secreted</keyword>
<keyword evidence="7" id="KW-0472">Membrane</keyword>
<dbReference type="eggNOG" id="COG0354">
    <property type="taxonomic scope" value="Bacteria"/>
</dbReference>
<feature type="domain" description="Cadherin" evidence="9">
    <location>
        <begin position="375"/>
        <end position="473"/>
    </location>
</feature>
<evidence type="ECO:0000256" key="1">
    <source>
        <dbReference type="ARBA" id="ARBA00001913"/>
    </source>
</evidence>
<dbReference type="Pfam" id="PF00028">
    <property type="entry name" value="Cadherin"/>
    <property type="match status" value="2"/>
</dbReference>
<feature type="domain" description="Cadherin" evidence="9">
    <location>
        <begin position="1294"/>
        <end position="1381"/>
    </location>
</feature>
<dbReference type="SUPFAM" id="SSF49313">
    <property type="entry name" value="Cadherin-like"/>
    <property type="match status" value="2"/>
</dbReference>
<comment type="cofactor">
    <cofactor evidence="1">
        <name>Ca(2+)</name>
        <dbReference type="ChEBI" id="CHEBI:29108"/>
    </cofactor>
</comment>
<feature type="domain" description="VWFA" evidence="8">
    <location>
        <begin position="914"/>
        <end position="1161"/>
    </location>
</feature>
<dbReference type="InterPro" id="IPR013783">
    <property type="entry name" value="Ig-like_fold"/>
</dbReference>
<dbReference type="InterPro" id="IPR010221">
    <property type="entry name" value="VCBS_dom"/>
</dbReference>
<dbReference type="InterPro" id="IPR018511">
    <property type="entry name" value="Hemolysin-typ_Ca-bd_CS"/>
</dbReference>
<dbReference type="Pfam" id="PF17803">
    <property type="entry name" value="Cadherin_4"/>
    <property type="match status" value="1"/>
</dbReference>
<evidence type="ECO:0000256" key="7">
    <source>
        <dbReference type="ARBA" id="ARBA00023136"/>
    </source>
</evidence>
<dbReference type="GO" id="GO:0005615">
    <property type="term" value="C:extracellular space"/>
    <property type="evidence" value="ECO:0007669"/>
    <property type="project" value="InterPro"/>
</dbReference>
<dbReference type="InterPro" id="IPR011049">
    <property type="entry name" value="Serralysin-like_metalloprot_C"/>
</dbReference>
<dbReference type="Pfam" id="PF08548">
    <property type="entry name" value="Peptidase_M10_C"/>
    <property type="match status" value="1"/>
</dbReference>
<dbReference type="PROSITE" id="PS50234">
    <property type="entry name" value="VWFA"/>
    <property type="match status" value="2"/>
</dbReference>
<dbReference type="PRINTS" id="PR00313">
    <property type="entry name" value="CABNDNGRPT"/>
</dbReference>
<proteinExistence type="predicted"/>
<dbReference type="SUPFAM" id="SSF53300">
    <property type="entry name" value="vWA-like"/>
    <property type="match status" value="2"/>
</dbReference>
<dbReference type="Pfam" id="PF17963">
    <property type="entry name" value="Big_9"/>
    <property type="match status" value="2"/>
</dbReference>
<dbReference type="PROSITE" id="PS00330">
    <property type="entry name" value="HEMOLYSIN_CALCIUM"/>
    <property type="match status" value="3"/>
</dbReference>
<comment type="subcellular location">
    <subcellularLocation>
        <location evidence="2">Membrane</location>
    </subcellularLocation>
    <subcellularLocation>
        <location evidence="3">Secreted</location>
    </subcellularLocation>
</comment>
<dbReference type="GO" id="GO:0005509">
    <property type="term" value="F:calcium ion binding"/>
    <property type="evidence" value="ECO:0007669"/>
    <property type="project" value="InterPro"/>
</dbReference>
<evidence type="ECO:0000259" key="8">
    <source>
        <dbReference type="PROSITE" id="PS50234"/>
    </source>
</evidence>
<dbReference type="CDD" id="cd11304">
    <property type="entry name" value="Cadherin_repeat"/>
    <property type="match status" value="2"/>
</dbReference>
<accession>U2ZCV5</accession>
<name>U2ZCV5_VIBPR</name>
<dbReference type="CDD" id="cd00198">
    <property type="entry name" value="vWFA"/>
    <property type="match status" value="1"/>
</dbReference>
<dbReference type="GO" id="GO:0007156">
    <property type="term" value="P:homophilic cell adhesion via plasma membrane adhesion molecules"/>
    <property type="evidence" value="ECO:0007669"/>
    <property type="project" value="InterPro"/>
</dbReference>
<dbReference type="Gene3D" id="2.150.10.10">
    <property type="entry name" value="Serralysin-like metalloprotease, C-terminal"/>
    <property type="match status" value="1"/>
</dbReference>
<evidence type="ECO:0000313" key="11">
    <source>
        <dbReference type="Proteomes" id="UP000016570"/>
    </source>
</evidence>
<dbReference type="SMART" id="SM00112">
    <property type="entry name" value="CA"/>
    <property type="match status" value="2"/>
</dbReference>
<organism evidence="10 11">
    <name type="scientific">Vibrio proteolyticus NBRC 13287</name>
    <dbReference type="NCBI Taxonomy" id="1219065"/>
    <lineage>
        <taxon>Bacteria</taxon>
        <taxon>Pseudomonadati</taxon>
        <taxon>Pseudomonadota</taxon>
        <taxon>Gammaproteobacteria</taxon>
        <taxon>Vibrionales</taxon>
        <taxon>Vibrionaceae</taxon>
        <taxon>Vibrio</taxon>
    </lineage>
</organism>
<evidence type="ECO:0000256" key="6">
    <source>
        <dbReference type="ARBA" id="ARBA00022837"/>
    </source>
</evidence>
<sequence>MVGKSSSATEKYVVIGKDGHIRVVEPKEDLLPGEVIVETLTSDSLPQYISTVDSNTASDVSDEIKEIVQAIAQGDDPLKLGEEYATAVGGLLGSSLTTSETIERSGAELLASTFFETLGLANEQKEALLELSRLPYLQSDSTQALILGDDAGAVQEDVTLATSGYLNVDDPDAGEAVFQAQTNVQDGGWGTFSIDEDGHWTYQLNNSHPDVQALDANSDPVVRTLTVTSADGTTHNVIITISGSDDKAIITPELPGDDVGAVQEDVTLTTSGHLNVDDPDAGEAVFQPQTNVQDGDWGTFSIDEDGHWTYQLNNSHPDVQALDANSDPVVRTLTVTSADGTEHNISVSIFGNNDAPEFISGQNDSHGLDAQGQADADSYQFNIDENSQAGFVGKVEAFDVDGGSKVTYLLTNHTELFEINSTTGEINVKNGVTFDYETLDRYQLLVEVEDQSGDKDIAHVNVTINDINEAPIAVDDKSIEIATKTLDDTNWDDSTDISVEYYIVDTNTGEKTGIADKSDYTGDGGEHKFGVSSSLDGDSDQVKDGQIGFDDATSQSEAMCFSFTNGQVANHAEVEIKNLWSSWEPGVERGVWKAYYKGEVIASGVFEGTSGGSQIVNIDADGRYFDSIEMSAIGYKDGIVDPQGSEYFITQVSADLTRFDEEYQTTDSGTLDLDVLANDSDPDGDSLTIVDYPDTDFLTLLDGKLVFDAAKYLESLPADQRSIKTGESREYSFKYTIRDEDGLTDEAEVTVHVLGEPMSLSDEYSSLNESQVGTELGARAEGDLVANLGSTSGAAFYFDSAQLLNNFTSDNKPVVFEVSDDRSALTGYVGTGEDKVKVIEASIDSRTGHYSVEQYEPLDHPEQGADTLDIPVNIQVDAGGRTDNATLHLSVIDSLPSANSEHHEIMDINPQNNSVVIALDASDSMWSDKVKNEHGVDVTRWDLARSAIKTMFEKYDDLGDVRFKIATHSGYPEGKTSEWLESVDDIDAYLDSIGRGGWTPYGQAIDQVNAALTELSQETDDNSSHQLYFISDGVPSDFGSWTNTSDPVYSSLRESLMKWSTAEDFESEQRYEYLVKGWDNPTEAEQSIILENAMARSITTSGVTLENIWSIGIGAGADMKYLEPVATDKGSALVVTDDLQVENLLSKTVSGQLQSKLLEDIGGDVQWIDQINVDGESYHYNKTEGTVSTSDGSVISLHSLAEIDTAHGTLTLNFDNGRYDYKAKNVAGHQQEKFEITVVDADGDTTTSEVTIDILDRAPEFISNSDADQVHGTDSNGMPTEDTVTFNVAEQEAGVLIGQVSAFDPDGNATIKYELSGGDADLFRVDSNSGEIWLKEEAKLDHSLQQSYQLEVSATDGTDKDTTQVTLNVTENHAPISAPVHGFAEMEDLPINKVTVVFDESNSMTRTFDGQNTFGSEATAPKTESRAYKATAAFHAMIENMIEDGGQSNTYIRLVRFDGDTSTNSWLTLDEVELMTRPPELNGRAVDDLSYQNDVAEYVRNWCDVVNGTNTDYSKALEAVMESGDTNNAVYPWQDGWDYFGPEQPTESKNTVFFLSDGAPNPKEGEVAAPDLDERWEHYKQTHNAKVYGIGIATSDDVSAAQALEQLSDRVVFIDSGEELGQFLNHFSPEPIVGELLSGSADVDGDIMTVSLADGDFSLLSADLHNVTVGQDLIASTHQVDGRLHVETAFGTLEVASNGSYSFTQSDSITLEGDQQADLNFLFKVSDGRGGVSDNVFTLTLSELSTDIAETERHAVVGDDLSNVLVGSEGIDIILGQAGADTLNGAAGDDILVGGLGNDILTGGFGDDILTGGEGMDTFTFNNESLSATSAKDVITDFQLDEDKLDLSDIISPTGDDMADMEALLAHVSASFDDAHGNLNLTITGEGGNSTSVELEQFDVSGLELSASATSHEIVDQLFQHNTFILI</sequence>
<dbReference type="GO" id="GO:0016342">
    <property type="term" value="C:catenin complex"/>
    <property type="evidence" value="ECO:0007669"/>
    <property type="project" value="TreeGrafter"/>
</dbReference>
<dbReference type="NCBIfam" id="TIGR03661">
    <property type="entry name" value="T1SS_VCA0849"/>
    <property type="match status" value="1"/>
</dbReference>
<dbReference type="InterPro" id="IPR002035">
    <property type="entry name" value="VWF_A"/>
</dbReference>
<dbReference type="PROSITE" id="PS50268">
    <property type="entry name" value="CADHERIN_2"/>
    <property type="match status" value="2"/>
</dbReference>
<protein>
    <submittedName>
        <fullName evidence="10">Uncharacterized protein</fullName>
    </submittedName>
</protein>
<dbReference type="GO" id="GO:0045296">
    <property type="term" value="F:cadherin binding"/>
    <property type="evidence" value="ECO:0007669"/>
    <property type="project" value="TreeGrafter"/>
</dbReference>
<reference evidence="10 11" key="1">
    <citation type="submission" date="2013-09" db="EMBL/GenBank/DDBJ databases">
        <title>Whole genome shotgun sequence of Vibrio proteolyticus NBRC 13287.</title>
        <authorList>
            <person name="Isaki S."/>
            <person name="Hosoyama A."/>
            <person name="Numata M."/>
            <person name="Hashimoto M."/>
            <person name="Hosoyama Y."/>
            <person name="Tsuchikane K."/>
            <person name="Noguchi M."/>
            <person name="Hirakata S."/>
            <person name="Ichikawa N."/>
            <person name="Ohji S."/>
            <person name="Yamazoe A."/>
            <person name="Fujita N."/>
        </authorList>
    </citation>
    <scope>NUCLEOTIDE SEQUENCE [LARGE SCALE GENOMIC DNA]</scope>
    <source>
        <strain evidence="10 11">NBRC 13287</strain>
    </source>
</reference>
<dbReference type="InterPro" id="IPR019960">
    <property type="entry name" value="T1SS_VCA0849"/>
</dbReference>
<keyword evidence="11" id="KW-1185">Reference proteome</keyword>
<keyword evidence="6" id="KW-0106">Calcium</keyword>
<dbReference type="eggNOG" id="COG2304">
    <property type="taxonomic scope" value="Bacteria"/>
</dbReference>
<gene>
    <name evidence="10" type="ORF">VPR01S_01_03240</name>
</gene>
<evidence type="ECO:0000256" key="5">
    <source>
        <dbReference type="ARBA" id="ARBA00022737"/>
    </source>
</evidence>
<dbReference type="Pfam" id="PF00353">
    <property type="entry name" value="HemolysinCabind"/>
    <property type="match status" value="1"/>
</dbReference>
<dbReference type="GO" id="GO:0008013">
    <property type="term" value="F:beta-catenin binding"/>
    <property type="evidence" value="ECO:0007669"/>
    <property type="project" value="TreeGrafter"/>
</dbReference>
<dbReference type="Proteomes" id="UP000016570">
    <property type="component" value="Unassembled WGS sequence"/>
</dbReference>
<dbReference type="InterPro" id="IPR036465">
    <property type="entry name" value="vWFA_dom_sf"/>
</dbReference>
<comment type="caution">
    <text evidence="10">The sequence shown here is derived from an EMBL/GenBank/DDBJ whole genome shotgun (WGS) entry which is preliminary data.</text>
</comment>
<dbReference type="NCBIfam" id="TIGR01965">
    <property type="entry name" value="VCBS_repeat"/>
    <property type="match status" value="2"/>
</dbReference>
<dbReference type="STRING" id="1219065.VPR01S_01_03240"/>
<dbReference type="EMBL" id="BATJ01000001">
    <property type="protein sequence ID" value="GAD65551.1"/>
    <property type="molecule type" value="Genomic_DNA"/>
</dbReference>
<dbReference type="PANTHER" id="PTHR24027">
    <property type="entry name" value="CADHERIN-23"/>
    <property type="match status" value="1"/>
</dbReference>
<dbReference type="InterPro" id="IPR013858">
    <property type="entry name" value="Peptidase_M10B_C"/>
</dbReference>
<feature type="domain" description="VWFA" evidence="8">
    <location>
        <begin position="1393"/>
        <end position="1627"/>
    </location>
</feature>
<dbReference type="PANTHER" id="PTHR24027:SF438">
    <property type="entry name" value="CADHERIN 23"/>
    <property type="match status" value="1"/>
</dbReference>
<dbReference type="InterPro" id="IPR002126">
    <property type="entry name" value="Cadherin-like_dom"/>
</dbReference>